<evidence type="ECO:0000313" key="1">
    <source>
        <dbReference type="EMBL" id="MBM6877909.1"/>
    </source>
</evidence>
<proteinExistence type="predicted"/>
<comment type="caution">
    <text evidence="1">The sequence shown here is derived from an EMBL/GenBank/DDBJ whole genome shotgun (WGS) entry which is preliminary data.</text>
</comment>
<dbReference type="PROSITE" id="PS51257">
    <property type="entry name" value="PROKAR_LIPOPROTEIN"/>
    <property type="match status" value="1"/>
</dbReference>
<gene>
    <name evidence="1" type="ORF">H9X83_07010</name>
</gene>
<reference evidence="1 2" key="1">
    <citation type="journal article" date="2021" name="Sci. Rep.">
        <title>The distribution of antibiotic resistance genes in chicken gut microbiota commensals.</title>
        <authorList>
            <person name="Juricova H."/>
            <person name="Matiasovicova J."/>
            <person name="Kubasova T."/>
            <person name="Cejkova D."/>
            <person name="Rychlik I."/>
        </authorList>
    </citation>
    <scope>NUCLEOTIDE SEQUENCE [LARGE SCALE GENOMIC DNA]</scope>
    <source>
        <strain evidence="1 2">An431b</strain>
    </source>
</reference>
<name>A0ABS2GBP0_9FIRM</name>
<dbReference type="RefSeq" id="WP_205132742.1">
    <property type="nucleotide sequence ID" value="NZ_JACSNT010000002.1"/>
</dbReference>
<sequence length="46" mass="5204">MKEEMNEKTKKLVEAFSKLDNNSQSIILTSASCLLARQEMDNKKAS</sequence>
<accession>A0ABS2GBP0</accession>
<keyword evidence="2" id="KW-1185">Reference proteome</keyword>
<dbReference type="Proteomes" id="UP000729290">
    <property type="component" value="Unassembled WGS sequence"/>
</dbReference>
<organism evidence="1 2">
    <name type="scientific">Anaerotignum lactatifermentans</name>
    <dbReference type="NCBI Taxonomy" id="160404"/>
    <lineage>
        <taxon>Bacteria</taxon>
        <taxon>Bacillati</taxon>
        <taxon>Bacillota</taxon>
        <taxon>Clostridia</taxon>
        <taxon>Lachnospirales</taxon>
        <taxon>Anaerotignaceae</taxon>
        <taxon>Anaerotignum</taxon>
    </lineage>
</organism>
<evidence type="ECO:0000313" key="2">
    <source>
        <dbReference type="Proteomes" id="UP000729290"/>
    </source>
</evidence>
<dbReference type="EMBL" id="JACSNV010000008">
    <property type="protein sequence ID" value="MBM6877909.1"/>
    <property type="molecule type" value="Genomic_DNA"/>
</dbReference>
<protein>
    <submittedName>
        <fullName evidence="1">Uncharacterized protein</fullName>
    </submittedName>
</protein>